<evidence type="ECO:0000313" key="2">
    <source>
        <dbReference type="EMBL" id="BAR62594.1"/>
    </source>
</evidence>
<reference evidence="2 3" key="1">
    <citation type="submission" date="2014-11" db="EMBL/GenBank/DDBJ databases">
        <title>Symbiosis island explosion on the genome of extra-slow-growing strains of soybean bradyrhizobia with massive insertion sequences.</title>
        <authorList>
            <person name="Iida T."/>
            <person name="Minamisawa K."/>
        </authorList>
    </citation>
    <scope>NUCLEOTIDE SEQUENCE [LARGE SCALE GENOMIC DNA]</scope>
    <source>
        <strain evidence="2 3">NK6</strain>
    </source>
</reference>
<proteinExistence type="predicted"/>
<evidence type="ECO:0000313" key="3">
    <source>
        <dbReference type="Proteomes" id="UP000063308"/>
    </source>
</evidence>
<sequence>MFTLIGIGMIVVVVFLANREQRKDTGGTDDYIRHTRQDIRGVMWLLAAVVVMLGIIADRIH</sequence>
<dbReference type="RefSeq" id="WP_028171483.1">
    <property type="nucleotide sequence ID" value="NZ_AXAX01000002.1"/>
</dbReference>
<organism evidence="2 3">
    <name type="scientific">Bradyrhizobium diazoefficiens</name>
    <dbReference type="NCBI Taxonomy" id="1355477"/>
    <lineage>
        <taxon>Bacteria</taxon>
        <taxon>Pseudomonadati</taxon>
        <taxon>Pseudomonadota</taxon>
        <taxon>Alphaproteobacteria</taxon>
        <taxon>Hyphomicrobiales</taxon>
        <taxon>Nitrobacteraceae</taxon>
        <taxon>Bradyrhizobium</taxon>
    </lineage>
</organism>
<dbReference type="AlphaFoldDB" id="A0A0E4BXP4"/>
<dbReference type="Proteomes" id="UP000063308">
    <property type="component" value="Chromosome"/>
</dbReference>
<name>A0A0E4BXP4_9BRAD</name>
<keyword evidence="1" id="KW-0472">Membrane</keyword>
<keyword evidence="1" id="KW-0812">Transmembrane</keyword>
<accession>A0A0E4BXP4</accession>
<feature type="transmembrane region" description="Helical" evidence="1">
    <location>
        <begin position="43"/>
        <end position="60"/>
    </location>
</feature>
<dbReference type="EMBL" id="AP014685">
    <property type="protein sequence ID" value="BAR62594.1"/>
    <property type="molecule type" value="Genomic_DNA"/>
</dbReference>
<keyword evidence="1" id="KW-1133">Transmembrane helix</keyword>
<evidence type="ECO:0000256" key="1">
    <source>
        <dbReference type="SAM" id="Phobius"/>
    </source>
</evidence>
<gene>
    <name evidence="2" type="ORF">NK6_9455</name>
</gene>
<protein>
    <submittedName>
        <fullName evidence="2">Uncharacterized protein</fullName>
    </submittedName>
</protein>